<comment type="caution">
    <text evidence="2">The sequence shown here is derived from an EMBL/GenBank/DDBJ whole genome shotgun (WGS) entry which is preliminary data.</text>
</comment>
<feature type="transmembrane region" description="Helical" evidence="1">
    <location>
        <begin position="36"/>
        <end position="53"/>
    </location>
</feature>
<proteinExistence type="predicted"/>
<evidence type="ECO:0000313" key="2">
    <source>
        <dbReference type="EMBL" id="MBB5721578.1"/>
    </source>
</evidence>
<evidence type="ECO:0000256" key="1">
    <source>
        <dbReference type="SAM" id="Phobius"/>
    </source>
</evidence>
<dbReference type="EMBL" id="JACIJM010000003">
    <property type="protein sequence ID" value="MBB5721578.1"/>
    <property type="molecule type" value="Genomic_DNA"/>
</dbReference>
<evidence type="ECO:0008006" key="4">
    <source>
        <dbReference type="Google" id="ProtNLM"/>
    </source>
</evidence>
<dbReference type="AlphaFoldDB" id="A0A7W9BJ89"/>
<protein>
    <recommendedName>
        <fullName evidence="4">TrgA family protein</fullName>
    </recommendedName>
</protein>
<dbReference type="RefSeq" id="WP_183527035.1">
    <property type="nucleotide sequence ID" value="NZ_JACIJM010000003.1"/>
</dbReference>
<sequence>MPTSARLMAAICFGLLGLAFAYTATAYFEEARQPSYWFPLNGGIGVLVGWIFAGTRAGKGVSSGVSNGITTAVAMLFWVFFLMSFSDMISKSMRHAYDGPVEAVVGVFEIMGDYAVQFACMDLGIVMVVGAVVCGLLVEFVAKRWS</sequence>
<dbReference type="InterPro" id="IPR047784">
    <property type="entry name" value="TrgA"/>
</dbReference>
<keyword evidence="1" id="KW-0812">Transmembrane</keyword>
<feature type="transmembrane region" description="Helical" evidence="1">
    <location>
        <begin position="114"/>
        <end position="138"/>
    </location>
</feature>
<keyword evidence="3" id="KW-1185">Reference proteome</keyword>
<gene>
    <name evidence="2" type="ORF">FHS72_001190</name>
</gene>
<dbReference type="NCBIfam" id="NF033773">
    <property type="entry name" value="tellur_TrgA"/>
    <property type="match status" value="1"/>
</dbReference>
<organism evidence="2 3">
    <name type="scientific">Yoonia ponticola</name>
    <dbReference type="NCBI Taxonomy" id="1524255"/>
    <lineage>
        <taxon>Bacteria</taxon>
        <taxon>Pseudomonadati</taxon>
        <taxon>Pseudomonadota</taxon>
        <taxon>Alphaproteobacteria</taxon>
        <taxon>Rhodobacterales</taxon>
        <taxon>Paracoccaceae</taxon>
        <taxon>Yoonia</taxon>
    </lineage>
</organism>
<feature type="transmembrane region" description="Helical" evidence="1">
    <location>
        <begin position="65"/>
        <end position="85"/>
    </location>
</feature>
<evidence type="ECO:0000313" key="3">
    <source>
        <dbReference type="Proteomes" id="UP000535415"/>
    </source>
</evidence>
<reference evidence="2 3" key="1">
    <citation type="submission" date="2020-08" db="EMBL/GenBank/DDBJ databases">
        <title>Genomic Encyclopedia of Type Strains, Phase IV (KMG-IV): sequencing the most valuable type-strain genomes for metagenomic binning, comparative biology and taxonomic classification.</title>
        <authorList>
            <person name="Goeker M."/>
        </authorList>
    </citation>
    <scope>NUCLEOTIDE SEQUENCE [LARGE SCALE GENOMIC DNA]</scope>
    <source>
        <strain evidence="2 3">DSM 101064</strain>
    </source>
</reference>
<name>A0A7W9BJ89_9RHOB</name>
<keyword evidence="1" id="KW-0472">Membrane</keyword>
<keyword evidence="1" id="KW-1133">Transmembrane helix</keyword>
<accession>A0A7W9BJ89</accession>
<dbReference type="Proteomes" id="UP000535415">
    <property type="component" value="Unassembled WGS sequence"/>
</dbReference>